<dbReference type="InterPro" id="IPR020818">
    <property type="entry name" value="Chaperonin_GroES"/>
</dbReference>
<protein>
    <submittedName>
        <fullName evidence="3">Co-chaperonin GroES</fullName>
    </submittedName>
</protein>
<sequence length="146" mass="16609">MEEMTELQKKWAKEIQEEEEQKKDSIDPNKMDEGVLERIPVPTGWRIVVLPYRPPNTTKSGIVLAEKAVEKQQVATVCGYVVEVGPLAYKDSDKFPDGPWCQKGDWVIFARYAGARINIEGGEIRILNDDEILARVKDPEDVLHMV</sequence>
<accession>A0A221S4K0</accession>
<dbReference type="SMART" id="SM00883">
    <property type="entry name" value="Cpn10"/>
    <property type="match status" value="1"/>
</dbReference>
<evidence type="ECO:0000256" key="1">
    <source>
        <dbReference type="ARBA" id="ARBA00023186"/>
    </source>
</evidence>
<dbReference type="GO" id="GO:0005524">
    <property type="term" value="F:ATP binding"/>
    <property type="evidence" value="ECO:0007669"/>
    <property type="project" value="InterPro"/>
</dbReference>
<keyword evidence="1" id="KW-0143">Chaperone</keyword>
<evidence type="ECO:0000313" key="3">
    <source>
        <dbReference type="EMBL" id="ASN63812.1"/>
    </source>
</evidence>
<evidence type="ECO:0000256" key="2">
    <source>
        <dbReference type="SAM" id="MobiDB-lite"/>
    </source>
</evidence>
<dbReference type="EMBL" id="KU971218">
    <property type="protein sequence ID" value="ASN63812.1"/>
    <property type="molecule type" value="Genomic_DNA"/>
</dbReference>
<proteinExistence type="predicted"/>
<dbReference type="CDD" id="cd00320">
    <property type="entry name" value="cpn10"/>
    <property type="match status" value="1"/>
</dbReference>
<name>A0A221S4K0_9VIRU</name>
<dbReference type="SUPFAM" id="SSF50129">
    <property type="entry name" value="GroES-like"/>
    <property type="match status" value="1"/>
</dbReference>
<feature type="region of interest" description="Disordered" evidence="2">
    <location>
        <begin position="1"/>
        <end position="30"/>
    </location>
</feature>
<dbReference type="GO" id="GO:0044183">
    <property type="term" value="F:protein folding chaperone"/>
    <property type="evidence" value="ECO:0007669"/>
    <property type="project" value="InterPro"/>
</dbReference>
<dbReference type="InterPro" id="IPR011032">
    <property type="entry name" value="GroES-like_sf"/>
</dbReference>
<gene>
    <name evidence="3" type="primary">groES</name>
</gene>
<dbReference type="Gene3D" id="2.30.33.40">
    <property type="entry name" value="GroES chaperonin"/>
    <property type="match status" value="1"/>
</dbReference>
<dbReference type="InterPro" id="IPR037124">
    <property type="entry name" value="Chaperonin_GroES_sf"/>
</dbReference>
<reference evidence="3" key="1">
    <citation type="submission" date="2016-03" db="EMBL/GenBank/DDBJ databases">
        <title>Novel chaperonins are prevalent in the virioplankton and link to viral biology and ecology.</title>
        <authorList>
            <person name="Marine R.L."/>
            <person name="Nasko D.J."/>
            <person name="Polson S.W."/>
            <person name="Wommack K.E."/>
        </authorList>
    </citation>
    <scope>NUCLEOTIDE SEQUENCE</scope>
</reference>
<dbReference type="Pfam" id="PF00166">
    <property type="entry name" value="Cpn10"/>
    <property type="match status" value="1"/>
</dbReference>
<organism evidence="3">
    <name type="scientific">uncultured virus</name>
    <dbReference type="NCBI Taxonomy" id="340016"/>
    <lineage>
        <taxon>Viruses</taxon>
        <taxon>environmental samples</taxon>
    </lineage>
</organism>